<name>A0A8J2L515_9HEXA</name>
<comment type="caution">
    <text evidence="1">The sequence shown here is derived from an EMBL/GenBank/DDBJ whole genome shotgun (WGS) entry which is preliminary data.</text>
</comment>
<accession>A0A8J2L515</accession>
<gene>
    <name evidence="1" type="ORF">AFUS01_LOCUS26381</name>
</gene>
<dbReference type="EMBL" id="CAJVCH010351377">
    <property type="protein sequence ID" value="CAG7815718.1"/>
    <property type="molecule type" value="Genomic_DNA"/>
</dbReference>
<evidence type="ECO:0000313" key="1">
    <source>
        <dbReference type="EMBL" id="CAG7815718.1"/>
    </source>
</evidence>
<sequence length="91" mass="10448">MLQIKDHEITRSLPLTKSDHFMLNGDGIRALKNSLGRLMNRRRVFLPFLSFGIRPKGVILGNGQMESQYLLHLRVRAAHIVTLRAFQQVLP</sequence>
<dbReference type="Proteomes" id="UP000708208">
    <property type="component" value="Unassembled WGS sequence"/>
</dbReference>
<proteinExistence type="predicted"/>
<reference evidence="1" key="1">
    <citation type="submission" date="2021-06" db="EMBL/GenBank/DDBJ databases">
        <authorList>
            <person name="Hodson N. C."/>
            <person name="Mongue J. A."/>
            <person name="Jaron S. K."/>
        </authorList>
    </citation>
    <scope>NUCLEOTIDE SEQUENCE</scope>
</reference>
<evidence type="ECO:0000313" key="2">
    <source>
        <dbReference type="Proteomes" id="UP000708208"/>
    </source>
</evidence>
<dbReference type="AlphaFoldDB" id="A0A8J2L515"/>
<protein>
    <submittedName>
        <fullName evidence="1">Uncharacterized protein</fullName>
    </submittedName>
</protein>
<organism evidence="1 2">
    <name type="scientific">Allacma fusca</name>
    <dbReference type="NCBI Taxonomy" id="39272"/>
    <lineage>
        <taxon>Eukaryota</taxon>
        <taxon>Metazoa</taxon>
        <taxon>Ecdysozoa</taxon>
        <taxon>Arthropoda</taxon>
        <taxon>Hexapoda</taxon>
        <taxon>Collembola</taxon>
        <taxon>Symphypleona</taxon>
        <taxon>Sminthuridae</taxon>
        <taxon>Allacma</taxon>
    </lineage>
</organism>
<keyword evidence="2" id="KW-1185">Reference proteome</keyword>